<sequence length="222" mass="25716">MKTIAIALTLFFTVVCHLQAQKDSENAQRATGSYVTVSPLRLLDFHAPRLRAGYIQRIADHWKVGLDLGLGAGTGLLSRRESEDDFLWEVRPELYYILKPEARTLKYLSAEFFYIGQSNTLLNDVYDTEDGMELVFDRADYERQKYGMHLKFGLFLQLGRHWGLNCYGGLGFRWTTISFSNVINVRENTTRHRGHGYETIYDAERNDFRPNPTVGVKLFYRL</sequence>
<organism evidence="1 2">
    <name type="scientific">Aggregatimonas sangjinii</name>
    <dbReference type="NCBI Taxonomy" id="2583587"/>
    <lineage>
        <taxon>Bacteria</taxon>
        <taxon>Pseudomonadati</taxon>
        <taxon>Bacteroidota</taxon>
        <taxon>Flavobacteriia</taxon>
        <taxon>Flavobacteriales</taxon>
        <taxon>Flavobacteriaceae</taxon>
        <taxon>Aggregatimonas</taxon>
    </lineage>
</organism>
<evidence type="ECO:0000313" key="1">
    <source>
        <dbReference type="EMBL" id="QCW99853.1"/>
    </source>
</evidence>
<protein>
    <recommendedName>
        <fullName evidence="3">DUF3575 domain-containing protein</fullName>
    </recommendedName>
</protein>
<evidence type="ECO:0000313" key="2">
    <source>
        <dbReference type="Proteomes" id="UP000310017"/>
    </source>
</evidence>
<dbReference type="AlphaFoldDB" id="A0A5B7ST55"/>
<dbReference type="OrthoDB" id="1256349at2"/>
<accession>A0A5B7ST55</accession>
<name>A0A5B7ST55_9FLAO</name>
<dbReference type="Proteomes" id="UP000310017">
    <property type="component" value="Chromosome"/>
</dbReference>
<dbReference type="RefSeq" id="WP_138852205.1">
    <property type="nucleotide sequence ID" value="NZ_CP040710.1"/>
</dbReference>
<keyword evidence="2" id="KW-1185">Reference proteome</keyword>
<reference evidence="1 2" key="1">
    <citation type="submission" date="2019-05" db="EMBL/GenBank/DDBJ databases">
        <title>Genome sequencing of F202Z8.</title>
        <authorList>
            <person name="Kwon Y.M."/>
        </authorList>
    </citation>
    <scope>NUCLEOTIDE SEQUENCE [LARGE SCALE GENOMIC DNA]</scope>
    <source>
        <strain evidence="1 2">F202Z8</strain>
    </source>
</reference>
<dbReference type="KEGG" id="asag:FGM00_06985"/>
<evidence type="ECO:0008006" key="3">
    <source>
        <dbReference type="Google" id="ProtNLM"/>
    </source>
</evidence>
<dbReference type="EMBL" id="CP040710">
    <property type="protein sequence ID" value="QCW99853.1"/>
    <property type="molecule type" value="Genomic_DNA"/>
</dbReference>
<gene>
    <name evidence="1" type="ORF">FGM00_06985</name>
</gene>
<proteinExistence type="predicted"/>